<dbReference type="AlphaFoldDB" id="A0A2U1MXW8"/>
<protein>
    <submittedName>
        <fullName evidence="2">CMP-sialic acid transporter 3</fullName>
    </submittedName>
</protein>
<evidence type="ECO:0000313" key="3">
    <source>
        <dbReference type="Proteomes" id="UP000245207"/>
    </source>
</evidence>
<keyword evidence="1" id="KW-0732">Signal</keyword>
<dbReference type="Proteomes" id="UP000245207">
    <property type="component" value="Unassembled WGS sequence"/>
</dbReference>
<dbReference type="STRING" id="35608.A0A2U1MXW8"/>
<evidence type="ECO:0000256" key="1">
    <source>
        <dbReference type="SAM" id="SignalP"/>
    </source>
</evidence>
<gene>
    <name evidence="2" type="ORF">CTI12_AA331580</name>
</gene>
<keyword evidence="3" id="KW-1185">Reference proteome</keyword>
<feature type="signal peptide" evidence="1">
    <location>
        <begin position="1"/>
        <end position="23"/>
    </location>
</feature>
<proteinExistence type="predicted"/>
<dbReference type="EMBL" id="PKPP01004100">
    <property type="protein sequence ID" value="PWA66111.1"/>
    <property type="molecule type" value="Genomic_DNA"/>
</dbReference>
<feature type="chain" id="PRO_5015786632" evidence="1">
    <location>
        <begin position="24"/>
        <end position="125"/>
    </location>
</feature>
<sequence>MDASSLIMQQALSLMFAMFFVQAARNNVLLAVPTFVYAINNYLKFTMQVLADKIPKVLDFSNDLSSLIPAAKTIESSPNDFAGIDCARTLTATVVWNLTLVNHYITDIGLPDSTVEAPRMGEPQT</sequence>
<organism evidence="2 3">
    <name type="scientific">Artemisia annua</name>
    <name type="common">Sweet wormwood</name>
    <dbReference type="NCBI Taxonomy" id="35608"/>
    <lineage>
        <taxon>Eukaryota</taxon>
        <taxon>Viridiplantae</taxon>
        <taxon>Streptophyta</taxon>
        <taxon>Embryophyta</taxon>
        <taxon>Tracheophyta</taxon>
        <taxon>Spermatophyta</taxon>
        <taxon>Magnoliopsida</taxon>
        <taxon>eudicotyledons</taxon>
        <taxon>Gunneridae</taxon>
        <taxon>Pentapetalae</taxon>
        <taxon>asterids</taxon>
        <taxon>campanulids</taxon>
        <taxon>Asterales</taxon>
        <taxon>Asteraceae</taxon>
        <taxon>Asteroideae</taxon>
        <taxon>Anthemideae</taxon>
        <taxon>Artemisiinae</taxon>
        <taxon>Artemisia</taxon>
    </lineage>
</organism>
<accession>A0A2U1MXW8</accession>
<comment type="caution">
    <text evidence="2">The sequence shown here is derived from an EMBL/GenBank/DDBJ whole genome shotgun (WGS) entry which is preliminary data.</text>
</comment>
<name>A0A2U1MXW8_ARTAN</name>
<evidence type="ECO:0000313" key="2">
    <source>
        <dbReference type="EMBL" id="PWA66111.1"/>
    </source>
</evidence>
<reference evidence="2 3" key="1">
    <citation type="journal article" date="2018" name="Mol. Plant">
        <title>The genome of Artemisia annua provides insight into the evolution of Asteraceae family and artemisinin biosynthesis.</title>
        <authorList>
            <person name="Shen Q."/>
            <person name="Zhang L."/>
            <person name="Liao Z."/>
            <person name="Wang S."/>
            <person name="Yan T."/>
            <person name="Shi P."/>
            <person name="Liu M."/>
            <person name="Fu X."/>
            <person name="Pan Q."/>
            <person name="Wang Y."/>
            <person name="Lv Z."/>
            <person name="Lu X."/>
            <person name="Zhang F."/>
            <person name="Jiang W."/>
            <person name="Ma Y."/>
            <person name="Chen M."/>
            <person name="Hao X."/>
            <person name="Li L."/>
            <person name="Tang Y."/>
            <person name="Lv G."/>
            <person name="Zhou Y."/>
            <person name="Sun X."/>
            <person name="Brodelius P.E."/>
            <person name="Rose J.K.C."/>
            <person name="Tang K."/>
        </authorList>
    </citation>
    <scope>NUCLEOTIDE SEQUENCE [LARGE SCALE GENOMIC DNA]</scope>
    <source>
        <strain evidence="3">cv. Huhao1</strain>
        <tissue evidence="2">Leaf</tissue>
    </source>
</reference>